<dbReference type="InterPro" id="IPR011050">
    <property type="entry name" value="Pectin_lyase_fold/virulence"/>
</dbReference>
<dbReference type="Proteomes" id="UP000033035">
    <property type="component" value="Unassembled WGS sequence"/>
</dbReference>
<comment type="caution">
    <text evidence="3">The sequence shown here is derived from an EMBL/GenBank/DDBJ whole genome shotgun (WGS) entry which is preliminary data.</text>
</comment>
<evidence type="ECO:0000313" key="3">
    <source>
        <dbReference type="EMBL" id="KKB58567.1"/>
    </source>
</evidence>
<dbReference type="PATRIC" id="fig|1203610.3.peg.1479"/>
<organism evidence="3 4">
    <name type="scientific">Parabacteroides gordonii MS-1 = DSM 23371</name>
    <dbReference type="NCBI Taxonomy" id="1203610"/>
    <lineage>
        <taxon>Bacteria</taxon>
        <taxon>Pseudomonadati</taxon>
        <taxon>Bacteroidota</taxon>
        <taxon>Bacteroidia</taxon>
        <taxon>Bacteroidales</taxon>
        <taxon>Tannerellaceae</taxon>
        <taxon>Parabacteroides</taxon>
    </lineage>
</organism>
<proteinExistence type="predicted"/>
<feature type="domain" description="DUF6383" evidence="2">
    <location>
        <begin position="1209"/>
        <end position="1282"/>
    </location>
</feature>
<reference evidence="3 4" key="1">
    <citation type="submission" date="2013-04" db="EMBL/GenBank/DDBJ databases">
        <title>The Genome Sequence of Parabacteroides gordonii DSM 23371.</title>
        <authorList>
            <consortium name="The Broad Institute Genomics Platform"/>
            <person name="Earl A."/>
            <person name="Ward D."/>
            <person name="Feldgarden M."/>
            <person name="Gevers D."/>
            <person name="Martens E."/>
            <person name="Sakamoto M."/>
            <person name="Benno Y."/>
            <person name="Suzuki N."/>
            <person name="Matsunaga N."/>
            <person name="Koshihara K."/>
            <person name="Seki M."/>
            <person name="Komiya H."/>
            <person name="Walker B."/>
            <person name="Young S."/>
            <person name="Zeng Q."/>
            <person name="Gargeya S."/>
            <person name="Fitzgerald M."/>
            <person name="Haas B."/>
            <person name="Abouelleil A."/>
            <person name="Allen A.W."/>
            <person name="Alvarado L."/>
            <person name="Arachchi H.M."/>
            <person name="Berlin A.M."/>
            <person name="Chapman S.B."/>
            <person name="Gainer-Dewar J."/>
            <person name="Goldberg J."/>
            <person name="Griggs A."/>
            <person name="Gujja S."/>
            <person name="Hansen M."/>
            <person name="Howarth C."/>
            <person name="Imamovic A."/>
            <person name="Ireland A."/>
            <person name="Larimer J."/>
            <person name="McCowan C."/>
            <person name="Murphy C."/>
            <person name="Pearson M."/>
            <person name="Poon T.W."/>
            <person name="Priest M."/>
            <person name="Roberts A."/>
            <person name="Saif S."/>
            <person name="Shea T."/>
            <person name="Sisk P."/>
            <person name="Sykes S."/>
            <person name="Wortman J."/>
            <person name="Nusbaum C."/>
            <person name="Birren B."/>
        </authorList>
    </citation>
    <scope>NUCLEOTIDE SEQUENCE [LARGE SCALE GENOMIC DNA]</scope>
    <source>
        <strain evidence="3 4">MS-1</strain>
    </source>
</reference>
<dbReference type="EMBL" id="AQHW01000009">
    <property type="protein sequence ID" value="KKB58567.1"/>
    <property type="molecule type" value="Genomic_DNA"/>
</dbReference>
<feature type="signal peptide" evidence="1">
    <location>
        <begin position="1"/>
        <end position="25"/>
    </location>
</feature>
<sequence length="1283" mass="138633">MNKKFSTLLTAGLLVGGSLFVPVNATDVTPTQFTAAIKSNVLSIEDLKEALTDFDGKIELTGDVDLSTGNPTVKYVVITDEDIVLTAAKDKEVTFTGRVVIGAEGVTISGLKFVNNPETGIGGYWQKTAIAAFASKVTITGNTFTAGNNPVTLTNGVVLYPQNEKVEWTVSGNTFEGLNKVVDKWYSSAIQVYQGTAGEVKAGDPLKDSGLLGVNVESGPADNATPIIKEGLNAATLASGNTFENCAADVFVRNNVELAAGASTEAAYVSNPEASANEAVKAALKDAISTVAENGSINFAGTAAELNDLLKAETDLANVAITTEDQIVVTGIKYMPQEQIKVTSDDVLFNLAAKTVDGAYYLLVKAGENASSSAQADSVLILNNGAPEFVAVAGVTATQLADPANYWKVETKTAIKTVDYTFTNKADEPYTLKVNGETVLRALGNVAYDKGVAFELAQDPTTKAPIVGAAHYFGLYTADVYQLSASDLNWFEKDGFSVTIAPEGVKGNPFAGHLTPMKWNSTKKAFEVATTTDNELYFMTEAEKYIVVKEYEANGSIYNQSIYAFDTVSEEDLVADLKKAKVEDRKLFGEFNAFYFPKTALVEDELTTASIDSMTVKVLGLNATTKKKELQSAVVGFAYLTEKKVATLAASIEFGLNKIAISMGDNVVKPENLLKDAYFTVTMLTEDGDDLRLAVNDCEGKGWVESVGNELEAQWAITYDEKTAKYTLTNRENKDVTIEVDRNALREDEDTEDNYYVYNGDVVEIKAVEGAKASDGYLYLGDIDNQRFVMAHHSGVYKQNAWFVENKDGFVVLDVDATPMEIKVIDVDTAKVTTTVGFYKDGKYTTKDYTLKAPVYLFANMKGSELGLVEGKYAFDANQDTLAIRQDGEYYNLRVVKNGAAMECAKVYASTSDKDAGFLKKQNGLYTETTNDLFVVESLDRPVYRRLGVTIENDGFVNEGVNNAKFYRTNDVTGYYLYENSANRNTQGGARSLNFLGETHLTDLPANAALPIFIDTAYVRNETHKPLYMLAVRNEDAVEGTPFKPCDKEDNHGYDQDGNPLTAEQCPHATQAVPGYRKAHYLVALSDSIYTGNNDMVEYKGKTRLAFVPATHFENDTLVIESSKFTNSKKLAKNDTLSLANDKDEALMNAATFAFRLVDPADKENGDFYIETEVNGKTNYVHVLNTVPVLVENIADAAPFNVELTDEDATANDAIAVDGVKVIATEGAVIIKGAAGKKVAISNVLGQTIANTVLSSDNATISAPAGIVVVAVEGEAAVKAIVK</sequence>
<dbReference type="SUPFAM" id="SSF51126">
    <property type="entry name" value="Pectin lyase-like"/>
    <property type="match status" value="1"/>
</dbReference>
<evidence type="ECO:0000259" key="2">
    <source>
        <dbReference type="Pfam" id="PF19910"/>
    </source>
</evidence>
<evidence type="ECO:0000313" key="4">
    <source>
        <dbReference type="Proteomes" id="UP000033035"/>
    </source>
</evidence>
<dbReference type="HOGENOM" id="CLU_003316_0_0_10"/>
<dbReference type="InterPro" id="IPR045963">
    <property type="entry name" value="DUF6383"/>
</dbReference>
<gene>
    <name evidence="3" type="ORF">HMPREF1536_01444</name>
</gene>
<evidence type="ECO:0000256" key="1">
    <source>
        <dbReference type="SAM" id="SignalP"/>
    </source>
</evidence>
<dbReference type="RefSeq" id="WP_028726342.1">
    <property type="nucleotide sequence ID" value="NZ_AUAE01000009.1"/>
</dbReference>
<feature type="chain" id="PRO_5002489739" description="DUF6383 domain-containing protein" evidence="1">
    <location>
        <begin position="26"/>
        <end position="1283"/>
    </location>
</feature>
<dbReference type="Pfam" id="PF19910">
    <property type="entry name" value="DUF6383"/>
    <property type="match status" value="1"/>
</dbReference>
<keyword evidence="4" id="KW-1185">Reference proteome</keyword>
<keyword evidence="1" id="KW-0732">Signal</keyword>
<protein>
    <recommendedName>
        <fullName evidence="2">DUF6383 domain-containing protein</fullName>
    </recommendedName>
</protein>
<accession>A0A0F5JMC2</accession>
<name>A0A0F5JMC2_9BACT</name>